<evidence type="ECO:0000313" key="7">
    <source>
        <dbReference type="EMBL" id="RKO98990.1"/>
    </source>
</evidence>
<accession>A0A4P9X056</accession>
<name>A0A4P9X056_9FUNG</name>
<dbReference type="PANTHER" id="PTHR13134">
    <property type="entry name" value="TRAFFICKING PROTEIN PARTICLE COMPLEX SUBUNIT 13"/>
    <property type="match status" value="1"/>
</dbReference>
<dbReference type="EMBL" id="ML009128">
    <property type="protein sequence ID" value="RKO98008.1"/>
    <property type="molecule type" value="Genomic_DNA"/>
</dbReference>
<evidence type="ECO:0000259" key="4">
    <source>
        <dbReference type="Pfam" id="PF23643"/>
    </source>
</evidence>
<protein>
    <submittedName>
        <fullName evidence="6">DUF974-domain-containing protein</fullName>
    </submittedName>
</protein>
<dbReference type="InterPro" id="IPR055428">
    <property type="entry name" value="TRAPPC13_C"/>
</dbReference>
<dbReference type="Proteomes" id="UP000274922">
    <property type="component" value="Unassembled WGS sequence"/>
</dbReference>
<dbReference type="PANTHER" id="PTHR13134:SF3">
    <property type="entry name" value="TRAFFICKING PROTEIN PARTICLE COMPLEX SUBUNIT 13"/>
    <property type="match status" value="1"/>
</dbReference>
<dbReference type="EMBL" id="ML014333">
    <property type="protein sequence ID" value="RKO98990.1"/>
    <property type="molecule type" value="Genomic_DNA"/>
</dbReference>
<gene>
    <name evidence="6" type="ORF">CAUPRSCDRAFT_10360</name>
    <name evidence="7" type="ORF">CXG81DRAFT_20860</name>
</gene>
<dbReference type="Proteomes" id="UP000268535">
    <property type="component" value="Unassembled WGS sequence"/>
</dbReference>
<feature type="region of interest" description="Disordered" evidence="2">
    <location>
        <begin position="182"/>
        <end position="222"/>
    </location>
</feature>
<evidence type="ECO:0000259" key="5">
    <source>
        <dbReference type="Pfam" id="PF23647"/>
    </source>
</evidence>
<dbReference type="InterPro" id="IPR010378">
    <property type="entry name" value="TRAPPC13"/>
</dbReference>
<dbReference type="Pfam" id="PF23643">
    <property type="entry name" value="TRAPPC13_C"/>
    <property type="match status" value="1"/>
</dbReference>
<reference evidence="6" key="3">
    <citation type="submission" date="2018-08" db="EMBL/GenBank/DDBJ databases">
        <title>Leveraging single-cell genomics to expand the Fungal Tree of Life.</title>
        <authorList>
            <consortium name="DOE Joint Genome Institute"/>
            <person name="Ahrendt S.R."/>
            <person name="Quandt C.A."/>
            <person name="Ciobanu D."/>
            <person name="Clum A."/>
            <person name="Salamov A."/>
            <person name="Andreopoulos B."/>
            <person name="Cheng J.-F."/>
            <person name="Woyke T."/>
            <person name="Pelin A."/>
            <person name="Henrissat B."/>
            <person name="Reynolds N."/>
            <person name="Benny G.L."/>
            <person name="Smith M.E."/>
            <person name="James T.Y."/>
            <person name="Grigoriev I.V."/>
        </authorList>
    </citation>
    <scope>NUCLEOTIDE SEQUENCE</scope>
    <source>
        <strain evidence="6">ATCC 52028</strain>
    </source>
</reference>
<sequence length="518" mass="55377">MADRAQQLSLKVMRLSRPNFAVTQPAGYARHGQAAGQFGTHLLNTLAAKTLTTLSSPATLATDANRPVPETNAAARRAEAPNNDLLSFDPAAPSPSVAPRGIPRSGDPAATSLAPELAGPRPMDLQELGVSQLLCLPPAFGNIYLGETFSGYLCINNESKQPVSNVSVKAELQTTTQRFILANTGSSGGDGADGLHEESSSTAVASSPMPPSDHPAAGSSEGNVSLLPSQSAEFVIHHEIKEIGTHILICFVHYTVGSEKRFFRKFYKFKVLNPLAVKTKVNNDALDGTIYLETQTQNLTEEPLYFQRMDFEPMPCFQAQVCDLSMDGAGSDTQLAASHAFLSPNDIRQFLYILTPTKGHEAQAAASATLGKLDIAWRLQLGQAGRLQTSPLARKVPVAPQFDLAPVGLPTRIEAERPFEVVCRVRNKQPAGSNPVPLVVTGVKSKMTSILIRGKLEVALAAPLAPGATTTITLHFYPMIPGLHKITGLRLRDTATGYMETIESLASVMVYPCASAET</sequence>
<comment type="similarity">
    <text evidence="1">Belongs to the TRAPPC13 family.</text>
</comment>
<evidence type="ECO:0000256" key="1">
    <source>
        <dbReference type="ARBA" id="ARBA00010785"/>
    </source>
</evidence>
<dbReference type="InterPro" id="IPR055427">
    <property type="entry name" value="TRAPPC13_N"/>
</dbReference>
<keyword evidence="9" id="KW-1185">Reference proteome</keyword>
<evidence type="ECO:0000313" key="8">
    <source>
        <dbReference type="Proteomes" id="UP000268535"/>
    </source>
</evidence>
<reference evidence="7" key="2">
    <citation type="submission" date="2018-04" db="EMBL/GenBank/DDBJ databases">
        <title>Leveraging single-cell genomics to expand the Fungal Tree of Life.</title>
        <authorList>
            <consortium name="DOE Joint Genome Institute"/>
            <person name="Ahrendt S.R."/>
            <person name="Quandt C.A."/>
            <person name="Ciobanu D."/>
            <person name="Clum A."/>
            <person name="Salamov A."/>
            <person name="Andreopoulos B."/>
            <person name="Cheng J.-F."/>
            <person name="Woyke T."/>
            <person name="Pelin A."/>
            <person name="Henrissat B."/>
            <person name="Benny G.L."/>
            <person name="Smith M.E."/>
            <person name="James T.Y."/>
            <person name="Grigoriev I.V."/>
        </authorList>
    </citation>
    <scope>NUCLEOTIDE SEQUENCE</scope>
    <source>
        <strain evidence="7">ATCC 52028</strain>
    </source>
</reference>
<dbReference type="GO" id="GO:1990072">
    <property type="term" value="C:TRAPPIII protein complex"/>
    <property type="evidence" value="ECO:0007669"/>
    <property type="project" value="TreeGrafter"/>
</dbReference>
<evidence type="ECO:0000313" key="6">
    <source>
        <dbReference type="EMBL" id="RKO98008.1"/>
    </source>
</evidence>
<feature type="region of interest" description="Disordered" evidence="2">
    <location>
        <begin position="81"/>
        <end position="120"/>
    </location>
</feature>
<dbReference type="Pfam" id="PF06159">
    <property type="entry name" value="TRAPPC13_N"/>
    <property type="match status" value="1"/>
</dbReference>
<feature type="domain" description="Trafficking protein particle complex subunit 13 C-terminal" evidence="4">
    <location>
        <begin position="410"/>
        <end position="510"/>
    </location>
</feature>
<evidence type="ECO:0000313" key="9">
    <source>
        <dbReference type="Proteomes" id="UP000274922"/>
    </source>
</evidence>
<dbReference type="OrthoDB" id="10250284at2759"/>
<reference evidence="8 9" key="1">
    <citation type="journal article" date="2018" name="Nat. Microbiol.">
        <title>Leveraging single-cell genomics to expand the fungal tree of life.</title>
        <authorList>
            <person name="Ahrendt S.R."/>
            <person name="Quandt C.A."/>
            <person name="Ciobanu D."/>
            <person name="Clum A."/>
            <person name="Salamov A."/>
            <person name="Andreopoulos B."/>
            <person name="Cheng J.F."/>
            <person name="Woyke T."/>
            <person name="Pelin A."/>
            <person name="Henrissat B."/>
            <person name="Reynolds N.K."/>
            <person name="Benny G.L."/>
            <person name="Smith M.E."/>
            <person name="James T.Y."/>
            <person name="Grigoriev I.V."/>
        </authorList>
    </citation>
    <scope>NUCLEOTIDE SEQUENCE [LARGE SCALE GENOMIC DNA]</scope>
    <source>
        <strain evidence="8 9">ATCC 52028</strain>
    </source>
</reference>
<evidence type="ECO:0000256" key="2">
    <source>
        <dbReference type="SAM" id="MobiDB-lite"/>
    </source>
</evidence>
<dbReference type="InterPro" id="IPR055429">
    <property type="entry name" value="TRAPPC13_M"/>
</dbReference>
<dbReference type="AlphaFoldDB" id="A0A4P9X056"/>
<organism evidence="6 8">
    <name type="scientific">Caulochytrium protostelioides</name>
    <dbReference type="NCBI Taxonomy" id="1555241"/>
    <lineage>
        <taxon>Eukaryota</taxon>
        <taxon>Fungi</taxon>
        <taxon>Fungi incertae sedis</taxon>
        <taxon>Chytridiomycota</taxon>
        <taxon>Chytridiomycota incertae sedis</taxon>
        <taxon>Chytridiomycetes</taxon>
        <taxon>Caulochytriales</taxon>
        <taxon>Caulochytriaceae</taxon>
        <taxon>Caulochytrium</taxon>
    </lineage>
</organism>
<feature type="domain" description="Trafficking protein particle complex subunit 13 middle" evidence="5">
    <location>
        <begin position="275"/>
        <end position="397"/>
    </location>
</feature>
<evidence type="ECO:0000259" key="3">
    <source>
        <dbReference type="Pfam" id="PF06159"/>
    </source>
</evidence>
<dbReference type="Pfam" id="PF23647">
    <property type="entry name" value="TRAPPC13_M"/>
    <property type="match status" value="1"/>
</dbReference>
<dbReference type="STRING" id="1555241.A0A4P9X056"/>
<feature type="domain" description="Trafficking protein particle complex subunit 13 N-terminal" evidence="3">
    <location>
        <begin position="126"/>
        <end position="271"/>
    </location>
</feature>
<proteinExistence type="inferred from homology"/>